<dbReference type="Gene3D" id="3.40.50.12230">
    <property type="match status" value="1"/>
</dbReference>
<evidence type="ECO:0000313" key="2">
    <source>
        <dbReference type="EMBL" id="GIF58941.1"/>
    </source>
</evidence>
<dbReference type="SUPFAM" id="SSF53328">
    <property type="entry name" value="Formyltransferase"/>
    <property type="match status" value="1"/>
</dbReference>
<dbReference type="InterPro" id="IPR047180">
    <property type="entry name" value="HoxX-like"/>
</dbReference>
<dbReference type="SUPFAM" id="SSF52096">
    <property type="entry name" value="ClpP/crotonase"/>
    <property type="match status" value="1"/>
</dbReference>
<dbReference type="SUPFAM" id="SSF50486">
    <property type="entry name" value="FMT C-terminal domain-like"/>
    <property type="match status" value="1"/>
</dbReference>
<dbReference type="Gene3D" id="3.90.226.10">
    <property type="entry name" value="2-enoyl-CoA Hydratase, Chain A, domain 1"/>
    <property type="match status" value="1"/>
</dbReference>
<organism evidence="2 3">
    <name type="scientific">Asanoa iriomotensis</name>
    <dbReference type="NCBI Taxonomy" id="234613"/>
    <lineage>
        <taxon>Bacteria</taxon>
        <taxon>Bacillati</taxon>
        <taxon>Actinomycetota</taxon>
        <taxon>Actinomycetes</taxon>
        <taxon>Micromonosporales</taxon>
        <taxon>Micromonosporaceae</taxon>
        <taxon>Asanoa</taxon>
    </lineage>
</organism>
<dbReference type="InterPro" id="IPR011034">
    <property type="entry name" value="Formyl_transferase-like_C_sf"/>
</dbReference>
<dbReference type="PANTHER" id="PTHR43388">
    <property type="entry name" value="HYDROGENASE MATURATION FACTOR HOXX"/>
    <property type="match status" value="1"/>
</dbReference>
<gene>
    <name evidence="2" type="primary">hoxX</name>
    <name evidence="2" type="ORF">Air01nite_50360</name>
</gene>
<dbReference type="Pfam" id="PF00378">
    <property type="entry name" value="ECH_1"/>
    <property type="match status" value="1"/>
</dbReference>
<evidence type="ECO:0000259" key="1">
    <source>
        <dbReference type="Pfam" id="PF02911"/>
    </source>
</evidence>
<dbReference type="Proteomes" id="UP000624325">
    <property type="component" value="Unassembled WGS sequence"/>
</dbReference>
<protein>
    <submittedName>
        <fullName evidence="2">Hydrogenase maturation protein</fullName>
    </submittedName>
</protein>
<comment type="caution">
    <text evidence="2">The sequence shown here is derived from an EMBL/GenBank/DDBJ whole genome shotgun (WGS) entry which is preliminary data.</text>
</comment>
<dbReference type="InterPro" id="IPR005793">
    <property type="entry name" value="Formyl_trans_C"/>
</dbReference>
<name>A0ABQ4C823_9ACTN</name>
<keyword evidence="3" id="KW-1185">Reference proteome</keyword>
<feature type="domain" description="Formyl transferase C-terminal" evidence="1">
    <location>
        <begin position="175"/>
        <end position="244"/>
    </location>
</feature>
<dbReference type="InterPro" id="IPR029045">
    <property type="entry name" value="ClpP/crotonase-like_dom_sf"/>
</dbReference>
<dbReference type="InterPro" id="IPR001753">
    <property type="entry name" value="Enoyl-CoA_hydra/iso"/>
</dbReference>
<dbReference type="RefSeq" id="WP_203705736.1">
    <property type="nucleotide sequence ID" value="NZ_BAAALU010000033.1"/>
</dbReference>
<accession>A0ABQ4C823</accession>
<reference evidence="2 3" key="1">
    <citation type="submission" date="2021-01" db="EMBL/GenBank/DDBJ databases">
        <title>Whole genome shotgun sequence of Asanoa iriomotensis NBRC 100142.</title>
        <authorList>
            <person name="Komaki H."/>
            <person name="Tamura T."/>
        </authorList>
    </citation>
    <scope>NUCLEOTIDE SEQUENCE [LARGE SCALE GENOMIC DNA]</scope>
    <source>
        <strain evidence="2 3">NBRC 100142</strain>
    </source>
</reference>
<dbReference type="EMBL" id="BONC01000039">
    <property type="protein sequence ID" value="GIF58941.1"/>
    <property type="molecule type" value="Genomic_DNA"/>
</dbReference>
<dbReference type="InterPro" id="IPR036477">
    <property type="entry name" value="Formyl_transf_N_sf"/>
</dbReference>
<evidence type="ECO:0000313" key="3">
    <source>
        <dbReference type="Proteomes" id="UP000624325"/>
    </source>
</evidence>
<dbReference type="PANTHER" id="PTHR43388:SF1">
    <property type="entry name" value="HYDROGENASE MATURATION FACTOR HOXX"/>
    <property type="match status" value="1"/>
</dbReference>
<proteinExistence type="predicted"/>
<dbReference type="Pfam" id="PF02911">
    <property type="entry name" value="Formyl_trans_C"/>
    <property type="match status" value="1"/>
</dbReference>
<sequence length="579" mass="61920">MISRRVLLMSNAFGGATMAAYCWLRDRGIETAFQPATSPAAMLDADLWYAPDLILAPTLTTRVPAELFGKVVINHPGRLGDRGASSIDWGRWRRERFGGTTLLLAADGWDTGDVVHTTTFGYPTGPATKSWIYSHLNRGALLRGLERLLDAPVPRPLDYAHADVLGRWNDVLRAGDSTVDWSLAAEEVVWRVAARDGAPGVRAELLGEVVSVFDVHPAGPARGEPGEVVAWLPDSAVRVVCGPAGGDGLRDSVWVGHVKARGFKQPAAWWLGGRVSAWQDAPIPYRPVTTTLRGSVAVITAAAYNGAWSTGFCHAVASAVTAAARRTDVDQIVLRGGGTGPFGNGINLNHVYGAPAGVVASARANIRAINKVGLALFQARRDGVSVLVLLDGDAGAGGAFLSLCGDVVVAVPGRTFNYHYVGMGGLTGSEFHTLTLPSRMPDEEARSALLHDCLPLSADQAHRQGLVDYLAPEGLAGEDLTEWTHEFAVNHRDTGKRADRQRWRPLPTEAELAATQDRELRRIDADFASQEFQAALAAFVLKHPGPPPRAATEYRGAYAGSSRIRNVSMPGSESWSVSA</sequence>